<sequence length="124" mass="14716">MDFCTNDGNLLYECVSDNKLKYVCYLCGEEYDIEKLSNKNKKCVYKQNYNINQYSYKTYINDNIYDDPTIPTTTNVKCINVKCESNNGKPSRIKYIKFNKEDMKYIYCCCLCKSKWTNSNEKIE</sequence>
<evidence type="ECO:0000313" key="1">
    <source>
        <dbReference type="EMBL" id="QDY51858.1"/>
    </source>
</evidence>
<organism evidence="1">
    <name type="scientific">Mimiviridae sp. ChoanoV1</name>
    <dbReference type="NCBI Taxonomy" id="2596887"/>
    <lineage>
        <taxon>Viruses</taxon>
        <taxon>Varidnaviria</taxon>
        <taxon>Bamfordvirae</taxon>
        <taxon>Nucleocytoviricota</taxon>
        <taxon>Megaviricetes</taxon>
        <taxon>Imitervirales</taxon>
        <taxon>Schizomimiviridae</taxon>
    </lineage>
</organism>
<dbReference type="EMBL" id="MK250085">
    <property type="protein sequence ID" value="QDY51858.1"/>
    <property type="molecule type" value="Genomic_DNA"/>
</dbReference>
<name>A0A5B8IEW1_9VIRU</name>
<evidence type="ECO:0008006" key="2">
    <source>
        <dbReference type="Google" id="ProtNLM"/>
    </source>
</evidence>
<reference evidence="1" key="1">
    <citation type="submission" date="2018-11" db="EMBL/GenBank/DDBJ databases">
        <title>A distinct lineage of giant viruses engineers rhodopsin photosystems in predatory marine eukaryotes.</title>
        <authorList>
            <person name="Needham D.M."/>
            <person name="Yoshizawa S."/>
            <person name="Hosaka T."/>
            <person name="Poirier C."/>
            <person name="Choi C.-J."/>
            <person name="Hehenberger E."/>
            <person name="Irwin N.A.T."/>
            <person name="Wilken S."/>
            <person name="Yung C.-M."/>
            <person name="Bachy C."/>
            <person name="Kurihara R."/>
            <person name="Nakajima Y."/>
            <person name="Kojima K."/>
            <person name="Kimura-Someya T."/>
            <person name="Leonard G."/>
            <person name="Malmstrom R.R."/>
            <person name="Mende D."/>
            <person name="Olson D.K."/>
            <person name="Sudo Y."/>
            <person name="Sudek S."/>
            <person name="Richards T.A."/>
            <person name="DeLong E.F."/>
            <person name="Keeling P.J."/>
            <person name="Santoro A.E."/>
            <person name="Shirouzu M."/>
            <person name="Iwasaki W."/>
            <person name="Worden A.Z."/>
        </authorList>
    </citation>
    <scope>NUCLEOTIDE SEQUENCE</scope>
</reference>
<accession>A0A5B8IEW1</accession>
<proteinExistence type="predicted"/>
<protein>
    <recommendedName>
        <fullName evidence="2">TFIIS-type domain-containing protein</fullName>
    </recommendedName>
</protein>
<gene>
    <name evidence="1" type="ORF">1_243</name>
</gene>